<name>A7HV81_PARL1</name>
<gene>
    <name evidence="1" type="ordered locus">Plav_2200</name>
</gene>
<dbReference type="Proteomes" id="UP000006377">
    <property type="component" value="Chromosome"/>
</dbReference>
<dbReference type="eggNOG" id="COG3409">
    <property type="taxonomic scope" value="Bacteria"/>
</dbReference>
<evidence type="ECO:0000313" key="1">
    <source>
        <dbReference type="EMBL" id="ABS63814.1"/>
    </source>
</evidence>
<accession>A7HV81</accession>
<sequence>MTAHRDGLHQDNHRTNEPSVTRWVLLRDVAVFQGKLVLDSVKDILLSPVSLGAAVISLFNREGETGRQFYDTLHAARRVEDWINKYGDADRVPPPDFAIKREGESVDGLVYRLEELVKRQYERGGLTASAKEAIDRALDAVHEKLRGRS</sequence>
<evidence type="ECO:0000313" key="2">
    <source>
        <dbReference type="Proteomes" id="UP000006377"/>
    </source>
</evidence>
<protein>
    <submittedName>
        <fullName evidence="1">Uncharacterized protein</fullName>
    </submittedName>
</protein>
<dbReference type="STRING" id="402881.Plav_2200"/>
<dbReference type="OrthoDB" id="8453296at2"/>
<proteinExistence type="predicted"/>
<dbReference type="HOGENOM" id="CLU_1747880_0_0_5"/>
<keyword evidence="2" id="KW-1185">Reference proteome</keyword>
<dbReference type="KEGG" id="pla:Plav_2200"/>
<dbReference type="AlphaFoldDB" id="A7HV81"/>
<reference evidence="1 2" key="1">
    <citation type="journal article" date="2011" name="Stand. Genomic Sci.">
        <title>Complete genome sequence of Parvibaculum lavamentivorans type strain (DS-1(T)).</title>
        <authorList>
            <person name="Schleheck D."/>
            <person name="Weiss M."/>
            <person name="Pitluck S."/>
            <person name="Bruce D."/>
            <person name="Land M.L."/>
            <person name="Han S."/>
            <person name="Saunders E."/>
            <person name="Tapia R."/>
            <person name="Detter C."/>
            <person name="Brettin T."/>
            <person name="Han J."/>
            <person name="Woyke T."/>
            <person name="Goodwin L."/>
            <person name="Pennacchio L."/>
            <person name="Nolan M."/>
            <person name="Cook A.M."/>
            <person name="Kjelleberg S."/>
            <person name="Thomas T."/>
        </authorList>
    </citation>
    <scope>NUCLEOTIDE SEQUENCE [LARGE SCALE GENOMIC DNA]</scope>
    <source>
        <strain evidence="2">DS-1 / DSM 13023 / NCIMB 13966</strain>
    </source>
</reference>
<dbReference type="EMBL" id="CP000774">
    <property type="protein sequence ID" value="ABS63814.1"/>
    <property type="molecule type" value="Genomic_DNA"/>
</dbReference>
<dbReference type="RefSeq" id="WP_012111119.1">
    <property type="nucleotide sequence ID" value="NC_009719.1"/>
</dbReference>
<organism evidence="1 2">
    <name type="scientific">Parvibaculum lavamentivorans (strain DS-1 / DSM 13023 / NCIMB 13966)</name>
    <dbReference type="NCBI Taxonomy" id="402881"/>
    <lineage>
        <taxon>Bacteria</taxon>
        <taxon>Pseudomonadati</taxon>
        <taxon>Pseudomonadota</taxon>
        <taxon>Alphaproteobacteria</taxon>
        <taxon>Hyphomicrobiales</taxon>
        <taxon>Parvibaculaceae</taxon>
        <taxon>Parvibaculum</taxon>
    </lineage>
</organism>